<accession>A0A9P9D157</accession>
<organism evidence="2 3">
    <name type="scientific">Dactylonectria macrodidyma</name>
    <dbReference type="NCBI Taxonomy" id="307937"/>
    <lineage>
        <taxon>Eukaryota</taxon>
        <taxon>Fungi</taxon>
        <taxon>Dikarya</taxon>
        <taxon>Ascomycota</taxon>
        <taxon>Pezizomycotina</taxon>
        <taxon>Sordariomycetes</taxon>
        <taxon>Hypocreomycetidae</taxon>
        <taxon>Hypocreales</taxon>
        <taxon>Nectriaceae</taxon>
        <taxon>Dactylonectria</taxon>
    </lineage>
</organism>
<dbReference type="Proteomes" id="UP000738349">
    <property type="component" value="Unassembled WGS sequence"/>
</dbReference>
<evidence type="ECO:0000313" key="3">
    <source>
        <dbReference type="Proteomes" id="UP000738349"/>
    </source>
</evidence>
<protein>
    <submittedName>
        <fullName evidence="2">Uncharacterized protein</fullName>
    </submittedName>
</protein>
<evidence type="ECO:0000313" key="2">
    <source>
        <dbReference type="EMBL" id="KAH7110708.1"/>
    </source>
</evidence>
<sequence length="97" mass="10777">MRLLPILLFTISVNGQCRRQNACGPGGVSSPGQNCRPNVDYCNRQACGVGQTCQNLEQCDGWIQANWYENCYVNCVYPSIMSHSLSIQPSAVVLHWL</sequence>
<comment type="caution">
    <text evidence="2">The sequence shown here is derived from an EMBL/GenBank/DDBJ whole genome shotgun (WGS) entry which is preliminary data.</text>
</comment>
<name>A0A9P9D157_9HYPO</name>
<dbReference type="AlphaFoldDB" id="A0A9P9D157"/>
<proteinExistence type="predicted"/>
<gene>
    <name evidence="2" type="ORF">EDB81DRAFT_369906</name>
</gene>
<dbReference type="EMBL" id="JAGMUV010000044">
    <property type="protein sequence ID" value="KAH7110708.1"/>
    <property type="molecule type" value="Genomic_DNA"/>
</dbReference>
<evidence type="ECO:0000256" key="1">
    <source>
        <dbReference type="SAM" id="SignalP"/>
    </source>
</evidence>
<dbReference type="OrthoDB" id="4965579at2759"/>
<feature type="signal peptide" evidence="1">
    <location>
        <begin position="1"/>
        <end position="15"/>
    </location>
</feature>
<keyword evidence="3" id="KW-1185">Reference proteome</keyword>
<feature type="chain" id="PRO_5040300537" evidence="1">
    <location>
        <begin position="16"/>
        <end position="97"/>
    </location>
</feature>
<reference evidence="2" key="1">
    <citation type="journal article" date="2021" name="Nat. Commun.">
        <title>Genetic determinants of endophytism in the Arabidopsis root mycobiome.</title>
        <authorList>
            <person name="Mesny F."/>
            <person name="Miyauchi S."/>
            <person name="Thiergart T."/>
            <person name="Pickel B."/>
            <person name="Atanasova L."/>
            <person name="Karlsson M."/>
            <person name="Huettel B."/>
            <person name="Barry K.W."/>
            <person name="Haridas S."/>
            <person name="Chen C."/>
            <person name="Bauer D."/>
            <person name="Andreopoulos W."/>
            <person name="Pangilinan J."/>
            <person name="LaButti K."/>
            <person name="Riley R."/>
            <person name="Lipzen A."/>
            <person name="Clum A."/>
            <person name="Drula E."/>
            <person name="Henrissat B."/>
            <person name="Kohler A."/>
            <person name="Grigoriev I.V."/>
            <person name="Martin F.M."/>
            <person name="Hacquard S."/>
        </authorList>
    </citation>
    <scope>NUCLEOTIDE SEQUENCE</scope>
    <source>
        <strain evidence="2">MPI-CAGE-AT-0147</strain>
    </source>
</reference>
<keyword evidence="1" id="KW-0732">Signal</keyword>